<dbReference type="GO" id="GO:0071035">
    <property type="term" value="P:nuclear polyadenylation-dependent rRNA catabolic process"/>
    <property type="evidence" value="ECO:0007669"/>
    <property type="project" value="EnsemblFungi"/>
</dbReference>
<reference evidence="8 9" key="1">
    <citation type="submission" date="2018-07" db="EMBL/GenBank/DDBJ databases">
        <title>Draft Genome Assemblies for Five Robust Yarrowia lipolytica Strains Exhibiting High Lipid Production and Pentose Sugar Utilization and Sugar Alcohol Secretion from Undetoxified Lignocellulosic Biomass Hydrolysates.</title>
        <authorList>
            <consortium name="DOE Joint Genome Institute"/>
            <person name="Walker C."/>
            <person name="Ryu S."/>
            <person name="Na H."/>
            <person name="Zane M."/>
            <person name="LaButti K."/>
            <person name="Lipzen A."/>
            <person name="Haridas S."/>
            <person name="Barry K."/>
            <person name="Grigoriev I.V."/>
            <person name="Quarterman J."/>
            <person name="Slininger P."/>
            <person name="Dien B."/>
            <person name="Trinh C.T."/>
        </authorList>
    </citation>
    <scope>NUCLEOTIDE SEQUENCE [LARGE SCALE GENOMIC DNA]</scope>
    <source>
        <strain evidence="8 9">YB392</strain>
    </source>
</reference>
<dbReference type="SUPFAM" id="SSF55666">
    <property type="entry name" value="Ribonuclease PH domain 2-like"/>
    <property type="match status" value="1"/>
</dbReference>
<accession>A0A371C500</accession>
<dbReference type="GO" id="GO:0000176">
    <property type="term" value="C:nuclear exosome (RNase complex)"/>
    <property type="evidence" value="ECO:0007669"/>
    <property type="project" value="EnsemblFungi"/>
</dbReference>
<comment type="similarity">
    <text evidence="2">Belongs to the RNase PH family.</text>
</comment>
<dbReference type="GO" id="GO:0016075">
    <property type="term" value="P:rRNA catabolic process"/>
    <property type="evidence" value="ECO:0007669"/>
    <property type="project" value="TreeGrafter"/>
</dbReference>
<organism evidence="8 9">
    <name type="scientific">Yarrowia lipolytica</name>
    <name type="common">Candida lipolytica</name>
    <dbReference type="NCBI Taxonomy" id="4952"/>
    <lineage>
        <taxon>Eukaryota</taxon>
        <taxon>Fungi</taxon>
        <taxon>Dikarya</taxon>
        <taxon>Ascomycota</taxon>
        <taxon>Saccharomycotina</taxon>
        <taxon>Dipodascomycetes</taxon>
        <taxon>Dipodascales</taxon>
        <taxon>Dipodascales incertae sedis</taxon>
        <taxon>Yarrowia</taxon>
    </lineage>
</organism>
<dbReference type="GO" id="GO:0071038">
    <property type="term" value="P:TRAMP-dependent tRNA surveillance pathway"/>
    <property type="evidence" value="ECO:0007669"/>
    <property type="project" value="EnsemblFungi"/>
</dbReference>
<dbReference type="OMA" id="CIINEQG"/>
<keyword evidence="8" id="KW-0687">Ribonucleoprotein</keyword>
<dbReference type="VEuPathDB" id="FungiDB:YALI0_F20240g"/>
<comment type="subcellular location">
    <subcellularLocation>
        <location evidence="1">Nucleus</location>
    </subcellularLocation>
</comment>
<evidence type="ECO:0000256" key="5">
    <source>
        <dbReference type="ARBA" id="ARBA00023242"/>
    </source>
</evidence>
<evidence type="ECO:0000256" key="2">
    <source>
        <dbReference type="ARBA" id="ARBA00006678"/>
    </source>
</evidence>
<dbReference type="InterPro" id="IPR050080">
    <property type="entry name" value="RNase_PH"/>
</dbReference>
<dbReference type="InterPro" id="IPR001247">
    <property type="entry name" value="ExoRNase_PH_dom1"/>
</dbReference>
<sequence length="216" mass="23762">MNILNNVDGSAKWEQGTSVICSVTGPIETRRRTDEPTLAQVELVIRPAIGQATTRETLIKDRIYSVLAATVVRNLYPRMLLQIVIQILEQGEGTGYNVLKLAACLNAVCLALIDSRTPMTGLFTAVAIAIVDDKLILHPTRKQVSQSTSTHAVSYFVENNKATGLLMCESEGEFTENQLFEVLEQAARACEDVALDMRERIEKGVKEGLRIDAGQE</sequence>
<name>A0A371C500_YARLL</name>
<evidence type="ECO:0000256" key="3">
    <source>
        <dbReference type="ARBA" id="ARBA00022552"/>
    </source>
</evidence>
<keyword evidence="4" id="KW-0271">Exosome</keyword>
<keyword evidence="5" id="KW-0539">Nucleus</keyword>
<dbReference type="InterPro" id="IPR036345">
    <property type="entry name" value="ExoRNase_PH_dom2_sf"/>
</dbReference>
<dbReference type="GO" id="GO:0071051">
    <property type="term" value="P:poly(A)-dependent snoRNA 3'-end processing"/>
    <property type="evidence" value="ECO:0007669"/>
    <property type="project" value="TreeGrafter"/>
</dbReference>
<gene>
    <name evidence="8" type="ORF">B0I71DRAFT_132772</name>
</gene>
<feature type="domain" description="Exoribonuclease phosphorolytic" evidence="6">
    <location>
        <begin position="2"/>
        <end position="118"/>
    </location>
</feature>
<keyword evidence="3" id="KW-0698">rRNA processing</keyword>
<protein>
    <submittedName>
        <fullName evidence="8">Ribosomal protein S5 domain 2-type protein</fullName>
    </submittedName>
</protein>
<dbReference type="Pfam" id="PF01138">
    <property type="entry name" value="RNase_PH"/>
    <property type="match status" value="1"/>
</dbReference>
<dbReference type="Gene3D" id="3.30.230.70">
    <property type="entry name" value="GHMP Kinase, N-terminal domain"/>
    <property type="match status" value="1"/>
</dbReference>
<evidence type="ECO:0000313" key="8">
    <source>
        <dbReference type="EMBL" id="RDW25371.1"/>
    </source>
</evidence>
<dbReference type="EMBL" id="KZ859005">
    <property type="protein sequence ID" value="RDW25371.1"/>
    <property type="molecule type" value="Genomic_DNA"/>
</dbReference>
<dbReference type="GO" id="GO:0000467">
    <property type="term" value="P:exonucleolytic trimming to generate mature 3'-end of 5.8S rRNA from tricistronic rRNA transcript (SSU-rRNA, 5.8S rRNA, LSU-rRNA)"/>
    <property type="evidence" value="ECO:0007669"/>
    <property type="project" value="EnsemblFungi"/>
</dbReference>
<proteinExistence type="inferred from homology"/>
<evidence type="ECO:0000256" key="4">
    <source>
        <dbReference type="ARBA" id="ARBA00022835"/>
    </source>
</evidence>
<feature type="domain" description="Exoribonuclease phosphorolytic" evidence="7">
    <location>
        <begin position="122"/>
        <end position="188"/>
    </location>
</feature>
<dbReference type="FunFam" id="3.30.230.70:FF:000027">
    <property type="entry name" value="Exosome complex component RRP46"/>
    <property type="match status" value="1"/>
</dbReference>
<keyword evidence="8" id="KW-0689">Ribosomal protein</keyword>
<dbReference type="OrthoDB" id="27298at2759"/>
<dbReference type="VEuPathDB" id="FungiDB:YALI1_F26915g"/>
<dbReference type="AlphaFoldDB" id="A0A371C500"/>
<dbReference type="GO" id="GO:0071042">
    <property type="term" value="P:nuclear polyadenylation-dependent mRNA catabolic process"/>
    <property type="evidence" value="ECO:0007669"/>
    <property type="project" value="EnsemblFungi"/>
</dbReference>
<dbReference type="Proteomes" id="UP000256601">
    <property type="component" value="Unassembled WGS sequence"/>
</dbReference>
<dbReference type="PANTHER" id="PTHR11953:SF1">
    <property type="entry name" value="EXOSOME COMPLEX COMPONENT RRP46"/>
    <property type="match status" value="1"/>
</dbReference>
<evidence type="ECO:0000313" key="9">
    <source>
        <dbReference type="Proteomes" id="UP000256601"/>
    </source>
</evidence>
<dbReference type="Pfam" id="PF03725">
    <property type="entry name" value="RNase_PH_C"/>
    <property type="match status" value="1"/>
</dbReference>
<dbReference type="GO" id="GO:0000177">
    <property type="term" value="C:cytoplasmic exosome (RNase complex)"/>
    <property type="evidence" value="ECO:0007669"/>
    <property type="project" value="EnsemblFungi"/>
</dbReference>
<dbReference type="InterPro" id="IPR015847">
    <property type="entry name" value="ExoRNase_PH_dom2"/>
</dbReference>
<evidence type="ECO:0000259" key="7">
    <source>
        <dbReference type="Pfam" id="PF03725"/>
    </source>
</evidence>
<dbReference type="GO" id="GO:0034475">
    <property type="term" value="P:U4 snRNA 3'-end processing"/>
    <property type="evidence" value="ECO:0007669"/>
    <property type="project" value="TreeGrafter"/>
</dbReference>
<dbReference type="GO" id="GO:0005840">
    <property type="term" value="C:ribosome"/>
    <property type="evidence" value="ECO:0007669"/>
    <property type="project" value="UniProtKB-KW"/>
</dbReference>
<dbReference type="GO" id="GO:0071028">
    <property type="term" value="P:nuclear mRNA surveillance"/>
    <property type="evidence" value="ECO:0007669"/>
    <property type="project" value="TreeGrafter"/>
</dbReference>
<evidence type="ECO:0000256" key="1">
    <source>
        <dbReference type="ARBA" id="ARBA00004123"/>
    </source>
</evidence>
<dbReference type="InterPro" id="IPR020568">
    <property type="entry name" value="Ribosomal_Su5_D2-typ_SF"/>
</dbReference>
<dbReference type="GO" id="GO:0003723">
    <property type="term" value="F:RNA binding"/>
    <property type="evidence" value="ECO:0007669"/>
    <property type="project" value="TreeGrafter"/>
</dbReference>
<dbReference type="GO" id="GO:0005730">
    <property type="term" value="C:nucleolus"/>
    <property type="evidence" value="ECO:0007669"/>
    <property type="project" value="EnsemblFungi"/>
</dbReference>
<dbReference type="InterPro" id="IPR027408">
    <property type="entry name" value="PNPase/RNase_PH_dom_sf"/>
</dbReference>
<evidence type="ECO:0000259" key="6">
    <source>
        <dbReference type="Pfam" id="PF01138"/>
    </source>
</evidence>
<dbReference type="SUPFAM" id="SSF54211">
    <property type="entry name" value="Ribosomal protein S5 domain 2-like"/>
    <property type="match status" value="1"/>
</dbReference>
<dbReference type="CDD" id="cd11372">
    <property type="entry name" value="RNase_PH_RRP46"/>
    <property type="match status" value="1"/>
</dbReference>
<dbReference type="PANTHER" id="PTHR11953">
    <property type="entry name" value="EXOSOME COMPLEX COMPONENT"/>
    <property type="match status" value="1"/>
</dbReference>